<accession>A0ABS5BJY6</accession>
<dbReference type="InterPro" id="IPR027417">
    <property type="entry name" value="P-loop_NTPase"/>
</dbReference>
<keyword evidence="8" id="KW-1185">Reference proteome</keyword>
<comment type="caution">
    <text evidence="7">The sequence shown here is derived from an EMBL/GenBank/DDBJ whole genome shotgun (WGS) entry which is preliminary data.</text>
</comment>
<name>A0ABS5BJY6_9BACT</name>
<keyword evidence="5" id="KW-0804">Transcription</keyword>
<dbReference type="Gene3D" id="1.10.10.60">
    <property type="entry name" value="Homeodomain-like"/>
    <property type="match status" value="1"/>
</dbReference>
<reference evidence="7 8" key="1">
    <citation type="submission" date="2021-04" db="EMBL/GenBank/DDBJ databases">
        <authorList>
            <person name="Ivanova A."/>
        </authorList>
    </citation>
    <scope>NUCLEOTIDE SEQUENCE [LARGE SCALE GENOMIC DNA]</scope>
    <source>
        <strain evidence="7 8">G18</strain>
    </source>
</reference>
<feature type="domain" description="Sigma-54 factor interaction" evidence="6">
    <location>
        <begin position="4"/>
        <end position="233"/>
    </location>
</feature>
<dbReference type="EMBL" id="JAGKQQ010000001">
    <property type="protein sequence ID" value="MBP3954017.1"/>
    <property type="molecule type" value="Genomic_DNA"/>
</dbReference>
<dbReference type="PANTHER" id="PTHR32071">
    <property type="entry name" value="TRANSCRIPTIONAL REGULATORY PROTEIN"/>
    <property type="match status" value="1"/>
</dbReference>
<dbReference type="InterPro" id="IPR003593">
    <property type="entry name" value="AAA+_ATPase"/>
</dbReference>
<organism evidence="7 8">
    <name type="scientific">Gemmata palustris</name>
    <dbReference type="NCBI Taxonomy" id="2822762"/>
    <lineage>
        <taxon>Bacteria</taxon>
        <taxon>Pseudomonadati</taxon>
        <taxon>Planctomycetota</taxon>
        <taxon>Planctomycetia</taxon>
        <taxon>Gemmatales</taxon>
        <taxon>Gemmataceae</taxon>
        <taxon>Gemmata</taxon>
    </lineage>
</organism>
<dbReference type="InterPro" id="IPR025944">
    <property type="entry name" value="Sigma_54_int_dom_CS"/>
</dbReference>
<dbReference type="Proteomes" id="UP000676565">
    <property type="component" value="Unassembled WGS sequence"/>
</dbReference>
<dbReference type="InterPro" id="IPR002078">
    <property type="entry name" value="Sigma_54_int"/>
</dbReference>
<keyword evidence="4" id="KW-0238">DNA-binding</keyword>
<dbReference type="InterPro" id="IPR058031">
    <property type="entry name" value="AAA_lid_NorR"/>
</dbReference>
<evidence type="ECO:0000313" key="8">
    <source>
        <dbReference type="Proteomes" id="UP000676565"/>
    </source>
</evidence>
<dbReference type="Pfam" id="PF25601">
    <property type="entry name" value="AAA_lid_14"/>
    <property type="match status" value="1"/>
</dbReference>
<evidence type="ECO:0000256" key="1">
    <source>
        <dbReference type="ARBA" id="ARBA00022741"/>
    </source>
</evidence>
<dbReference type="PROSITE" id="PS00675">
    <property type="entry name" value="SIGMA54_INTERACT_1"/>
    <property type="match status" value="1"/>
</dbReference>
<dbReference type="Gene3D" id="1.10.8.60">
    <property type="match status" value="1"/>
</dbReference>
<gene>
    <name evidence="7" type="ORF">J8F10_01725</name>
</gene>
<keyword evidence="1" id="KW-0547">Nucleotide-binding</keyword>
<protein>
    <submittedName>
        <fullName evidence="7">Sigma 54-interacting transcriptional regulator</fullName>
    </submittedName>
</protein>
<dbReference type="PROSITE" id="PS00676">
    <property type="entry name" value="SIGMA54_INTERACT_2"/>
    <property type="match status" value="1"/>
</dbReference>
<dbReference type="SMART" id="SM00382">
    <property type="entry name" value="AAA"/>
    <property type="match status" value="1"/>
</dbReference>
<dbReference type="CDD" id="cd00009">
    <property type="entry name" value="AAA"/>
    <property type="match status" value="1"/>
</dbReference>
<dbReference type="InterPro" id="IPR025662">
    <property type="entry name" value="Sigma_54_int_dom_ATP-bd_1"/>
</dbReference>
<dbReference type="PANTHER" id="PTHR32071:SF123">
    <property type="entry name" value="DNA-BINDING TRANSCRIPTIONAL ACTIVATOR HYFR-RELATED"/>
    <property type="match status" value="1"/>
</dbReference>
<dbReference type="SUPFAM" id="SSF46689">
    <property type="entry name" value="Homeodomain-like"/>
    <property type="match status" value="1"/>
</dbReference>
<keyword evidence="3" id="KW-0805">Transcription regulation</keyword>
<keyword evidence="2" id="KW-0067">ATP-binding</keyword>
<dbReference type="InterPro" id="IPR025943">
    <property type="entry name" value="Sigma_54_int_dom_ATP-bd_2"/>
</dbReference>
<dbReference type="PROSITE" id="PS50045">
    <property type="entry name" value="SIGMA54_INTERACT_4"/>
    <property type="match status" value="1"/>
</dbReference>
<dbReference type="InterPro" id="IPR009057">
    <property type="entry name" value="Homeodomain-like_sf"/>
</dbReference>
<dbReference type="PROSITE" id="PS00688">
    <property type="entry name" value="SIGMA54_INTERACT_3"/>
    <property type="match status" value="1"/>
</dbReference>
<proteinExistence type="predicted"/>
<evidence type="ECO:0000256" key="5">
    <source>
        <dbReference type="ARBA" id="ARBA00023163"/>
    </source>
</evidence>
<dbReference type="Pfam" id="PF00158">
    <property type="entry name" value="Sigma54_activat"/>
    <property type="match status" value="1"/>
</dbReference>
<dbReference type="Gene3D" id="3.40.50.300">
    <property type="entry name" value="P-loop containing nucleotide triphosphate hydrolases"/>
    <property type="match status" value="1"/>
</dbReference>
<evidence type="ECO:0000256" key="3">
    <source>
        <dbReference type="ARBA" id="ARBA00023015"/>
    </source>
</evidence>
<evidence type="ECO:0000313" key="7">
    <source>
        <dbReference type="EMBL" id="MBP3954017.1"/>
    </source>
</evidence>
<evidence type="ECO:0000256" key="2">
    <source>
        <dbReference type="ARBA" id="ARBA00022840"/>
    </source>
</evidence>
<dbReference type="SUPFAM" id="SSF52540">
    <property type="entry name" value="P-loop containing nucleoside triphosphate hydrolases"/>
    <property type="match status" value="1"/>
</dbReference>
<evidence type="ECO:0000256" key="4">
    <source>
        <dbReference type="ARBA" id="ARBA00023125"/>
    </source>
</evidence>
<evidence type="ECO:0000259" key="6">
    <source>
        <dbReference type="PROSITE" id="PS50045"/>
    </source>
</evidence>
<sequence length="324" mass="35791">MGEVVGASLALHEVLQQVGVVAPTDSAVLITGETGTGKELVARAVHRLSARRDRTFVKLNCAAIPTGLLESELFGHEKGAFTGAVERRLGRFELADGGTLFLDEVGDIPPELQPKLLRVLQEQEFERLGSAKTLKVNVRLVAATHRNLGKLVAEGKFRSDLYYRLHVFPVHIPALRERREDVPELVRHFVALFAQRFGKKIERIPPETMTALERYPWPGNVRELEHLIERAVILSAPGGELRVPLNDIILSDSAIDHIDMSPALAPRATLLESERELIRRALDGCGWIIGGPNGAATQLGLKRTTLLSRMKKMGLTRPKRASVE</sequence>